<dbReference type="GO" id="GO:0042393">
    <property type="term" value="F:histone binding"/>
    <property type="evidence" value="ECO:0007669"/>
    <property type="project" value="UniProtKB-UniRule"/>
</dbReference>
<keyword evidence="1" id="KW-0156">Chromatin regulator</keyword>
<dbReference type="Pfam" id="PF12165">
    <property type="entry name" value="Alfin"/>
    <property type="match status" value="3"/>
</dbReference>
<accession>A0A565CI55</accession>
<dbReference type="OrthoDB" id="1701419at2759"/>
<sequence>MYRRRVTSSPQAVNHDFIPSTVEEIFDDITGRRLGFLRAFTTEEVNLCLYAYPNGTWEVKQPSVEVPSNLPEPALGINFPRDGLSRIDWLTLVSAHSDSWLLSLASFFGSQITRGERNRLFDQINDQPTLYEEVTNNFTPSTVEEIFTNLTGRRNGFRRALLTDVDTFYASCGPEKENLCLYAYPSGTWQVTLPLLALPPEIPEPVVGINFSRDATTRRDWLQLVAVHCDCWLLSLAFFYGSRLSPDERNRLFDLINDHPTLLEEVTNNFNPSTVEQIFTNLTGRRNGFRRALFTDVDTLYASCGPEKENLCLYAYPSGTWEVSPQVLDLPPEIPEPVLGINFARDGMTRRAWLQFVAHHCDCWLLSLAFFYGSRLSRDESSQEPLIRSDQ</sequence>
<dbReference type="InterPro" id="IPR021998">
    <property type="entry name" value="Alfin_N"/>
</dbReference>
<dbReference type="GO" id="GO:0006325">
    <property type="term" value="P:chromatin organization"/>
    <property type="evidence" value="ECO:0007669"/>
    <property type="project" value="UniProtKB-UniRule"/>
</dbReference>
<dbReference type="EMBL" id="CABITT030000008">
    <property type="protein sequence ID" value="VVB13357.1"/>
    <property type="molecule type" value="Genomic_DNA"/>
</dbReference>
<dbReference type="AlphaFoldDB" id="A0A565CI55"/>
<keyword evidence="1" id="KW-0479">Metal-binding</keyword>
<dbReference type="InterPro" id="IPR045104">
    <property type="entry name" value="Alfin"/>
</dbReference>
<organism evidence="3 4">
    <name type="scientific">Arabis nemorensis</name>
    <dbReference type="NCBI Taxonomy" id="586526"/>
    <lineage>
        <taxon>Eukaryota</taxon>
        <taxon>Viridiplantae</taxon>
        <taxon>Streptophyta</taxon>
        <taxon>Embryophyta</taxon>
        <taxon>Tracheophyta</taxon>
        <taxon>Spermatophyta</taxon>
        <taxon>Magnoliopsida</taxon>
        <taxon>eudicotyledons</taxon>
        <taxon>Gunneridae</taxon>
        <taxon>Pentapetalae</taxon>
        <taxon>rosids</taxon>
        <taxon>malvids</taxon>
        <taxon>Brassicales</taxon>
        <taxon>Brassicaceae</taxon>
        <taxon>Arabideae</taxon>
        <taxon>Arabis</taxon>
    </lineage>
</organism>
<keyword evidence="4" id="KW-1185">Reference proteome</keyword>
<evidence type="ECO:0000313" key="4">
    <source>
        <dbReference type="Proteomes" id="UP000489600"/>
    </source>
</evidence>
<name>A0A565CI55_9BRAS</name>
<feature type="domain" description="Alfin N-terminal" evidence="2">
    <location>
        <begin position="142"/>
        <end position="267"/>
    </location>
</feature>
<comment type="subcellular location">
    <subcellularLocation>
        <location evidence="1">Nucleus</location>
    </subcellularLocation>
</comment>
<feature type="domain" description="Alfin N-terminal" evidence="2">
    <location>
        <begin position="274"/>
        <end position="381"/>
    </location>
</feature>
<dbReference type="GO" id="GO:0008270">
    <property type="term" value="F:zinc ion binding"/>
    <property type="evidence" value="ECO:0007669"/>
    <property type="project" value="UniProtKB-KW"/>
</dbReference>
<dbReference type="PANTHER" id="PTHR12321">
    <property type="entry name" value="CPG BINDING PROTEIN"/>
    <property type="match status" value="1"/>
</dbReference>
<keyword evidence="1" id="KW-0863">Zinc-finger</keyword>
<comment type="domain">
    <text evidence="1">The PHD-type zinc finger mediates the binding to H3K4me3.</text>
</comment>
<dbReference type="GO" id="GO:0003712">
    <property type="term" value="F:transcription coregulator activity"/>
    <property type="evidence" value="ECO:0007669"/>
    <property type="project" value="TreeGrafter"/>
</dbReference>
<evidence type="ECO:0000256" key="1">
    <source>
        <dbReference type="RuleBase" id="RU369089"/>
    </source>
</evidence>
<keyword evidence="1" id="KW-0862">Zinc</keyword>
<comment type="similarity">
    <text evidence="1">Belongs to the Alfin family.</text>
</comment>
<evidence type="ECO:0000313" key="3">
    <source>
        <dbReference type="EMBL" id="VVB13357.1"/>
    </source>
</evidence>
<comment type="function">
    <text evidence="1">Histone-binding component that specifically recognizes H3 tails trimethylated on 'Lys-4' (H3K4me3), which mark transcription start sites of virtually all active genes.</text>
</comment>
<dbReference type="Proteomes" id="UP000489600">
    <property type="component" value="Unassembled WGS sequence"/>
</dbReference>
<keyword evidence="1" id="KW-0539">Nucleus</keyword>
<dbReference type="GO" id="GO:0006355">
    <property type="term" value="P:regulation of DNA-templated transcription"/>
    <property type="evidence" value="ECO:0007669"/>
    <property type="project" value="UniProtKB-UniRule"/>
</dbReference>
<gene>
    <name evidence="3" type="ORF">ANE_LOCUS23801</name>
</gene>
<keyword evidence="1" id="KW-0805">Transcription regulation</keyword>
<dbReference type="GO" id="GO:0005634">
    <property type="term" value="C:nucleus"/>
    <property type="evidence" value="ECO:0007669"/>
    <property type="project" value="UniProtKB-SubCell"/>
</dbReference>
<proteinExistence type="inferred from homology"/>
<evidence type="ECO:0000259" key="2">
    <source>
        <dbReference type="Pfam" id="PF12165"/>
    </source>
</evidence>
<keyword evidence="1" id="KW-0804">Transcription</keyword>
<comment type="caution">
    <text evidence="3">The sequence shown here is derived from an EMBL/GenBank/DDBJ whole genome shotgun (WGS) entry which is preliminary data.</text>
</comment>
<dbReference type="GO" id="GO:0000976">
    <property type="term" value="F:transcription cis-regulatory region binding"/>
    <property type="evidence" value="ECO:0007669"/>
    <property type="project" value="TreeGrafter"/>
</dbReference>
<feature type="domain" description="Alfin N-terminal" evidence="2">
    <location>
        <begin position="21"/>
        <end position="135"/>
    </location>
</feature>
<protein>
    <recommendedName>
        <fullName evidence="1">PHD finger protein ALFIN-LIKE</fullName>
    </recommendedName>
</protein>
<reference evidence="3" key="1">
    <citation type="submission" date="2019-07" db="EMBL/GenBank/DDBJ databases">
        <authorList>
            <person name="Dittberner H."/>
        </authorList>
    </citation>
    <scope>NUCLEOTIDE SEQUENCE [LARGE SCALE GENOMIC DNA]</scope>
</reference>
<dbReference type="PANTHER" id="PTHR12321:SF39">
    <property type="entry name" value="PHD FINGER PROTEIN ALFIN-LIKE 2"/>
    <property type="match status" value="1"/>
</dbReference>
<comment type="subunit">
    <text evidence="1">Interacts with H3K4me3 and to a lesser extent with H3K4me2.</text>
</comment>